<evidence type="ECO:0000256" key="1">
    <source>
        <dbReference type="SAM" id="SignalP"/>
    </source>
</evidence>
<sequence>MKTSVLTTLALLFATTTMAALPAAAQDLERGETVLTRPRPEVEALGVRAGSFLILPLLEAGITYDSNVFATKDNKEDDFLWVISPELRVRSDFSRHALNFTARGTLGRYKEFKSENYSDYLVQLDGRVDVLRDINVDARFFHAQEHEGRGDPDTEAGLAEPQIYTRSGGVLGYNHTFNRIRTRLSAGAEYFAYDSVRRLDGSTSRQNDRDRWEMTTGLRVGYEVMPGYEGFIQGNLSRIVYQVSPNYAGINRDSNGYELVGGLATDLTGVLSGEIFAGYLTRSYEDSRLKDFGGLGFGGRLNWAVTQLTTVTGQLRREIRETTTASAGGVASSYARSLFAVGVDHELLRTLLLNGRAQYYQDAYEGIDRTDEVYTVGIGATYLINRNVYLTGGYTYENRQSDSNAQEYDSNLIFLRLGLQL</sequence>
<evidence type="ECO:0000313" key="2">
    <source>
        <dbReference type="EMBL" id="NYZ21444.1"/>
    </source>
</evidence>
<protein>
    <submittedName>
        <fullName evidence="2">Outer membrane beta-barrel protein</fullName>
    </submittedName>
</protein>
<feature type="signal peptide" evidence="1">
    <location>
        <begin position="1"/>
        <end position="19"/>
    </location>
</feature>
<accession>A0ABX2TB87</accession>
<dbReference type="EMBL" id="JABFDB010000011">
    <property type="protein sequence ID" value="NYZ21444.1"/>
    <property type="molecule type" value="Genomic_DNA"/>
</dbReference>
<feature type="chain" id="PRO_5046090162" evidence="1">
    <location>
        <begin position="20"/>
        <end position="421"/>
    </location>
</feature>
<evidence type="ECO:0000313" key="3">
    <source>
        <dbReference type="Proteomes" id="UP000584642"/>
    </source>
</evidence>
<organism evidence="2 3">
    <name type="scientific">Azospirillum oleiclasticum</name>
    <dbReference type="NCBI Taxonomy" id="2735135"/>
    <lineage>
        <taxon>Bacteria</taxon>
        <taxon>Pseudomonadati</taxon>
        <taxon>Pseudomonadota</taxon>
        <taxon>Alphaproteobacteria</taxon>
        <taxon>Rhodospirillales</taxon>
        <taxon>Azospirillaceae</taxon>
        <taxon>Azospirillum</taxon>
    </lineage>
</organism>
<dbReference type="Pfam" id="PF10082">
    <property type="entry name" value="BBP2_2"/>
    <property type="match status" value="1"/>
</dbReference>
<keyword evidence="3" id="KW-1185">Reference proteome</keyword>
<dbReference type="InterPro" id="IPR018759">
    <property type="entry name" value="BBP2_2"/>
</dbReference>
<keyword evidence="1" id="KW-0732">Signal</keyword>
<proteinExistence type="predicted"/>
<dbReference type="Proteomes" id="UP000584642">
    <property type="component" value="Unassembled WGS sequence"/>
</dbReference>
<reference evidence="2 3" key="1">
    <citation type="submission" date="2020-05" db="EMBL/GenBank/DDBJ databases">
        <title>Azospirillum oleiclasticum sp. nov, a nitrogen-fixing and heavy crude oil-emulsifying bacterium isolated from the crude oil of Yumen Oilfield.</title>
        <authorList>
            <person name="Wu D."/>
            <person name="Cai M."/>
            <person name="Zhang X."/>
        </authorList>
    </citation>
    <scope>NUCLEOTIDE SEQUENCE [LARGE SCALE GENOMIC DNA]</scope>
    <source>
        <strain evidence="2 3">ROY-1-1-2</strain>
    </source>
</reference>
<dbReference type="RefSeq" id="WP_180283200.1">
    <property type="nucleotide sequence ID" value="NZ_JABFDB010000011.1"/>
</dbReference>
<name>A0ABX2TB87_9PROT</name>
<comment type="caution">
    <text evidence="2">The sequence shown here is derived from an EMBL/GenBank/DDBJ whole genome shotgun (WGS) entry which is preliminary data.</text>
</comment>
<gene>
    <name evidence="2" type="ORF">HND93_17150</name>
</gene>